<gene>
    <name evidence="2" type="ORF">CCMA1212_002080</name>
</gene>
<evidence type="ECO:0000313" key="2">
    <source>
        <dbReference type="EMBL" id="TFB05835.1"/>
    </source>
</evidence>
<protein>
    <submittedName>
        <fullName evidence="2">Uncharacterized protein</fullName>
    </submittedName>
</protein>
<keyword evidence="3" id="KW-1185">Reference proteome</keyword>
<evidence type="ECO:0000256" key="1">
    <source>
        <dbReference type="SAM" id="MobiDB-lite"/>
    </source>
</evidence>
<dbReference type="Proteomes" id="UP001642720">
    <property type="component" value="Unassembled WGS sequence"/>
</dbReference>
<comment type="caution">
    <text evidence="2">The sequence shown here is derived from an EMBL/GenBank/DDBJ whole genome shotgun (WGS) entry which is preliminary data.</text>
</comment>
<evidence type="ECO:0000313" key="3">
    <source>
        <dbReference type="Proteomes" id="UP001642720"/>
    </source>
</evidence>
<dbReference type="EMBL" id="PPTA01000002">
    <property type="protein sequence ID" value="TFB05835.1"/>
    <property type="molecule type" value="Genomic_DNA"/>
</dbReference>
<name>A0ABY2HET2_9HYPO</name>
<dbReference type="RefSeq" id="XP_073562036.1">
    <property type="nucleotide sequence ID" value="XM_073699482.1"/>
</dbReference>
<sequence length="92" mass="10263">MVPSCEARSTTAMVSQERGQHEEKTEHIHASTLPQEWVARCHLTPCLQTGPVPFRGRTAAPDVYVLQVEYEVVSPQVPGRNIEPSDDRLGRP</sequence>
<organism evidence="2 3">
    <name type="scientific">Trichoderma ghanense</name>
    <dbReference type="NCBI Taxonomy" id="65468"/>
    <lineage>
        <taxon>Eukaryota</taxon>
        <taxon>Fungi</taxon>
        <taxon>Dikarya</taxon>
        <taxon>Ascomycota</taxon>
        <taxon>Pezizomycotina</taxon>
        <taxon>Sordariomycetes</taxon>
        <taxon>Hypocreomycetidae</taxon>
        <taxon>Hypocreales</taxon>
        <taxon>Hypocreaceae</taxon>
        <taxon>Trichoderma</taxon>
    </lineage>
</organism>
<proteinExistence type="predicted"/>
<feature type="region of interest" description="Disordered" evidence="1">
    <location>
        <begin position="1"/>
        <end position="25"/>
    </location>
</feature>
<dbReference type="GeneID" id="300573932"/>
<reference evidence="2 3" key="1">
    <citation type="submission" date="2018-01" db="EMBL/GenBank/DDBJ databases">
        <title>Genome characterization of the sugarcane-associated fungus Trichoderma ghanense CCMA-1212 and their application in lignocelulose bioconversion.</title>
        <authorList>
            <person name="Steindorff A.S."/>
            <person name="Mendes T.D."/>
            <person name="Vilela E.S.D."/>
            <person name="Rodrigues D.S."/>
            <person name="Formighieri E.F."/>
            <person name="Melo I.S."/>
            <person name="Favaro L.C.L."/>
        </authorList>
    </citation>
    <scope>NUCLEOTIDE SEQUENCE [LARGE SCALE GENOMIC DNA]</scope>
    <source>
        <strain evidence="2 3">CCMA-1212</strain>
    </source>
</reference>
<accession>A0ABY2HET2</accession>